<dbReference type="GO" id="GO:0030246">
    <property type="term" value="F:carbohydrate binding"/>
    <property type="evidence" value="ECO:0007669"/>
    <property type="project" value="InterPro"/>
</dbReference>
<dbReference type="EC" id="3.2.1.23" evidence="2"/>
<dbReference type="Gene3D" id="2.60.40.10">
    <property type="entry name" value="Immunoglobulins"/>
    <property type="match status" value="1"/>
</dbReference>
<dbReference type="InterPro" id="IPR006103">
    <property type="entry name" value="Glyco_hydro_2_cat"/>
</dbReference>
<dbReference type="InterPro" id="IPR036156">
    <property type="entry name" value="Beta-gal/glucu_dom_sf"/>
</dbReference>
<protein>
    <recommendedName>
        <fullName evidence="2">beta-galactosidase</fullName>
        <ecNumber evidence="2">3.2.1.23</ecNumber>
    </recommendedName>
</protein>
<dbReference type="GO" id="GO:0004565">
    <property type="term" value="F:beta-galactosidase activity"/>
    <property type="evidence" value="ECO:0007669"/>
    <property type="project" value="UniProtKB-EC"/>
</dbReference>
<dbReference type="SUPFAM" id="SSF49303">
    <property type="entry name" value="beta-Galactosidase/glucuronidase domain"/>
    <property type="match status" value="1"/>
</dbReference>
<dbReference type="EMBL" id="CP013200">
    <property type="protein sequence ID" value="ALO66624.1"/>
    <property type="molecule type" value="Genomic_DNA"/>
</dbReference>
<keyword evidence="3" id="KW-0378">Hydrolase</keyword>
<dbReference type="Gene3D" id="2.70.98.10">
    <property type="match status" value="1"/>
</dbReference>
<dbReference type="AlphaFoldDB" id="A0A0S2LZG3"/>
<dbReference type="PANTHER" id="PTHR46323">
    <property type="entry name" value="BETA-GALACTOSIDASE"/>
    <property type="match status" value="1"/>
</dbReference>
<reference evidence="7 8" key="2">
    <citation type="journal article" date="2016" name="J. Biotechnol.">
        <title>Complete genome sequence of Arthrobacter alpinus ERGS4:06, a yellow pigmented bacterium tolerant to cold and radiations isolated from Sikkim Himalaya.</title>
        <authorList>
            <person name="Kumar R."/>
            <person name="Singh D."/>
            <person name="Swarnkar M.K."/>
            <person name="Singh A.K."/>
            <person name="Kumar S."/>
        </authorList>
    </citation>
    <scope>NUCLEOTIDE SEQUENCE [LARGE SCALE GENOMIC DNA]</scope>
    <source>
        <strain evidence="7 8">ERGS4:06</strain>
    </source>
</reference>
<dbReference type="InterPro" id="IPR013783">
    <property type="entry name" value="Ig-like_fold"/>
</dbReference>
<dbReference type="GO" id="GO:0005990">
    <property type="term" value="P:lactose catabolic process"/>
    <property type="evidence" value="ECO:0007669"/>
    <property type="project" value="TreeGrafter"/>
</dbReference>
<dbReference type="Proteomes" id="UP000059574">
    <property type="component" value="Chromosome"/>
</dbReference>
<accession>A0A0S2LZG3</accession>
<sequence length="448" mass="47327">MDCYGGDFGEQLHDANFVADGLLFPDRTPSPALADVKAVFSPVRLDLAGAGAGTIRVANRHEVLDLGGFLLSWQAEYDGVCQVRAVTSLPPVVAGDALEVALPEEIAAALAVGTAIVSLAVVVSDPEGREIAKSAAVVHRPAAKAAGVSDGGTQGEADERLSGEVLERELRALFGEFTIEPRLWRAPIDNDRPFSWQPRDDAWRAAGLDKMEHTRSLNAEGMLIHSESPGREWALLTRITARHSTRGLGAGGNGAGIAAAADSQAGSSLLELSITQMFTGNPPAQLPQMGLDLVLSEDFSDLEWLGQGPAESYPDTGQGNTFGRFRAGLEQLSTPYVYPQENGARSGVEWACVSTPAGSTAERSVAMVPSRPVSLALRPWSTEDLAVATHGFELQPGPCRYLSIILASSGAGTASCGPGVLDPYILPPDPQSVRLQLSTPRRSETNKE</sequence>
<evidence type="ECO:0000256" key="1">
    <source>
        <dbReference type="ARBA" id="ARBA00001412"/>
    </source>
</evidence>
<evidence type="ECO:0000256" key="2">
    <source>
        <dbReference type="ARBA" id="ARBA00012756"/>
    </source>
</evidence>
<dbReference type="InterPro" id="IPR050347">
    <property type="entry name" value="Bact_Beta-galactosidase"/>
</dbReference>
<dbReference type="Gene3D" id="3.20.20.80">
    <property type="entry name" value="Glycosidases"/>
    <property type="match status" value="1"/>
</dbReference>
<evidence type="ECO:0000259" key="6">
    <source>
        <dbReference type="SMART" id="SM01038"/>
    </source>
</evidence>
<reference evidence="8" key="1">
    <citation type="submission" date="2015-11" db="EMBL/GenBank/DDBJ databases">
        <authorList>
            <person name="Kumar R."/>
            <person name="Singh D."/>
            <person name="Swarnkar M.K."/>
            <person name="Singh A.K."/>
            <person name="Kumar S."/>
        </authorList>
    </citation>
    <scope>NUCLEOTIDE SEQUENCE [LARGE SCALE GENOMIC DNA]</scope>
    <source>
        <strain evidence="8">ERGS4:06</strain>
    </source>
</reference>
<proteinExistence type="predicted"/>
<dbReference type="SUPFAM" id="SSF74650">
    <property type="entry name" value="Galactose mutarotase-like"/>
    <property type="match status" value="1"/>
</dbReference>
<name>A0A0S2LZG3_9MICC</name>
<evidence type="ECO:0000313" key="7">
    <source>
        <dbReference type="EMBL" id="ALO66624.1"/>
    </source>
</evidence>
<dbReference type="SMART" id="SM01038">
    <property type="entry name" value="Bgal_small_N"/>
    <property type="match status" value="1"/>
</dbReference>
<organism evidence="7 8">
    <name type="scientific">Arthrobacter alpinus</name>
    <dbReference type="NCBI Taxonomy" id="656366"/>
    <lineage>
        <taxon>Bacteria</taxon>
        <taxon>Bacillati</taxon>
        <taxon>Actinomycetota</taxon>
        <taxon>Actinomycetes</taxon>
        <taxon>Micrococcales</taxon>
        <taxon>Micrococcaceae</taxon>
        <taxon>Arthrobacter</taxon>
    </lineage>
</organism>
<dbReference type="Pfam" id="PF02929">
    <property type="entry name" value="Bgal_small_N"/>
    <property type="match status" value="1"/>
</dbReference>
<dbReference type="InterPro" id="IPR004199">
    <property type="entry name" value="B-gal_small/dom_5"/>
</dbReference>
<dbReference type="InterPro" id="IPR011013">
    <property type="entry name" value="Gal_mutarotase_sf_dom"/>
</dbReference>
<dbReference type="Pfam" id="PF02836">
    <property type="entry name" value="Glyco_hydro_2_C"/>
    <property type="match status" value="1"/>
</dbReference>
<feature type="region of interest" description="Disordered" evidence="5">
    <location>
        <begin position="427"/>
        <end position="448"/>
    </location>
</feature>
<evidence type="ECO:0000256" key="4">
    <source>
        <dbReference type="ARBA" id="ARBA00023295"/>
    </source>
</evidence>
<dbReference type="PANTHER" id="PTHR46323:SF2">
    <property type="entry name" value="BETA-GALACTOSIDASE"/>
    <property type="match status" value="1"/>
</dbReference>
<evidence type="ECO:0000313" key="8">
    <source>
        <dbReference type="Proteomes" id="UP000059574"/>
    </source>
</evidence>
<dbReference type="GO" id="GO:0009341">
    <property type="term" value="C:beta-galactosidase complex"/>
    <property type="evidence" value="ECO:0007669"/>
    <property type="project" value="InterPro"/>
</dbReference>
<comment type="catalytic activity">
    <reaction evidence="1">
        <text>Hydrolysis of terminal non-reducing beta-D-galactose residues in beta-D-galactosides.</text>
        <dbReference type="EC" id="3.2.1.23"/>
    </reaction>
</comment>
<feature type="domain" description="Beta galactosidase small chain/" evidence="6">
    <location>
        <begin position="147"/>
        <end position="438"/>
    </location>
</feature>
<dbReference type="RefSeq" id="WP_062287802.1">
    <property type="nucleotide sequence ID" value="NZ_CP013200.1"/>
</dbReference>
<keyword evidence="4" id="KW-0326">Glycosidase</keyword>
<dbReference type="InterPro" id="IPR014718">
    <property type="entry name" value="GH-type_carb-bd"/>
</dbReference>
<evidence type="ECO:0000256" key="3">
    <source>
        <dbReference type="ARBA" id="ARBA00022801"/>
    </source>
</evidence>
<gene>
    <name evidence="7" type="ORF">AS189_09145</name>
</gene>
<evidence type="ECO:0000256" key="5">
    <source>
        <dbReference type="SAM" id="MobiDB-lite"/>
    </source>
</evidence>